<keyword evidence="3" id="KW-0694">RNA-binding</keyword>
<comment type="similarity">
    <text evidence="1">Belongs to the universal ribosomal protein uL18 family.</text>
</comment>
<dbReference type="PANTHER" id="PTHR12899">
    <property type="entry name" value="39S RIBOSOMAL PROTEIN L18, MITOCHONDRIAL"/>
    <property type="match status" value="1"/>
</dbReference>
<dbReference type="GO" id="GO:0005737">
    <property type="term" value="C:cytoplasm"/>
    <property type="evidence" value="ECO:0007669"/>
    <property type="project" value="UniProtKB-ARBA"/>
</dbReference>
<evidence type="ECO:0000256" key="1">
    <source>
        <dbReference type="ARBA" id="ARBA00007116"/>
    </source>
</evidence>
<dbReference type="EMBL" id="JALJOR010000010">
    <property type="protein sequence ID" value="KAK9810302.1"/>
    <property type="molecule type" value="Genomic_DNA"/>
</dbReference>
<dbReference type="GO" id="GO:1990904">
    <property type="term" value="C:ribonucleoprotein complex"/>
    <property type="evidence" value="ECO:0007669"/>
    <property type="project" value="UniProtKB-KW"/>
</dbReference>
<gene>
    <name evidence="8" type="ORF">WJX72_008302</name>
</gene>
<dbReference type="FunFam" id="3.30.420.100:FF:000001">
    <property type="entry name" value="50S ribosomal protein L18"/>
    <property type="match status" value="1"/>
</dbReference>
<keyword evidence="9" id="KW-1185">Reference proteome</keyword>
<dbReference type="InterPro" id="IPR004389">
    <property type="entry name" value="Ribosomal_uL18_bac-type"/>
</dbReference>
<evidence type="ECO:0000256" key="7">
    <source>
        <dbReference type="ARBA" id="ARBA00082729"/>
    </source>
</evidence>
<dbReference type="SUPFAM" id="SSF53137">
    <property type="entry name" value="Translational machinery components"/>
    <property type="match status" value="1"/>
</dbReference>
<organism evidence="8 9">
    <name type="scientific">[Myrmecia] bisecta</name>
    <dbReference type="NCBI Taxonomy" id="41462"/>
    <lineage>
        <taxon>Eukaryota</taxon>
        <taxon>Viridiplantae</taxon>
        <taxon>Chlorophyta</taxon>
        <taxon>core chlorophytes</taxon>
        <taxon>Trebouxiophyceae</taxon>
        <taxon>Trebouxiales</taxon>
        <taxon>Trebouxiaceae</taxon>
        <taxon>Myrmecia</taxon>
    </lineage>
</organism>
<dbReference type="GO" id="GO:0003735">
    <property type="term" value="F:structural constituent of ribosome"/>
    <property type="evidence" value="ECO:0007669"/>
    <property type="project" value="InterPro"/>
</dbReference>
<dbReference type="CDD" id="cd00432">
    <property type="entry name" value="Ribosomal_L18_L5e"/>
    <property type="match status" value="1"/>
</dbReference>
<protein>
    <recommendedName>
        <fullName evidence="6">Large ribosomal subunit protein uL18c</fullName>
    </recommendedName>
    <alternativeName>
        <fullName evidence="7">CL18</fullName>
    </alternativeName>
</protein>
<accession>A0AAW1PN74</accession>
<evidence type="ECO:0000256" key="3">
    <source>
        <dbReference type="ARBA" id="ARBA00022884"/>
    </source>
</evidence>
<keyword evidence="2" id="KW-0699">rRNA-binding</keyword>
<comment type="caution">
    <text evidence="8">The sequence shown here is derived from an EMBL/GenBank/DDBJ whole genome shotgun (WGS) entry which is preliminary data.</text>
</comment>
<dbReference type="HAMAP" id="MF_01337_B">
    <property type="entry name" value="Ribosomal_uL18_B"/>
    <property type="match status" value="1"/>
</dbReference>
<dbReference type="Proteomes" id="UP001489004">
    <property type="component" value="Unassembled WGS sequence"/>
</dbReference>
<dbReference type="InterPro" id="IPR057268">
    <property type="entry name" value="Ribosomal_L18"/>
</dbReference>
<keyword evidence="5" id="KW-0687">Ribonucleoprotein</keyword>
<dbReference type="PANTHER" id="PTHR12899:SF3">
    <property type="entry name" value="LARGE RIBOSOMAL SUBUNIT PROTEIN UL18M"/>
    <property type="match status" value="1"/>
</dbReference>
<dbReference type="NCBIfam" id="TIGR00060">
    <property type="entry name" value="L18_bact"/>
    <property type="match status" value="1"/>
</dbReference>
<dbReference type="Gene3D" id="3.30.420.100">
    <property type="match status" value="1"/>
</dbReference>
<evidence type="ECO:0000256" key="5">
    <source>
        <dbReference type="ARBA" id="ARBA00023274"/>
    </source>
</evidence>
<dbReference type="GO" id="GO:0005840">
    <property type="term" value="C:ribosome"/>
    <property type="evidence" value="ECO:0007669"/>
    <property type="project" value="UniProtKB-KW"/>
</dbReference>
<evidence type="ECO:0000256" key="2">
    <source>
        <dbReference type="ARBA" id="ARBA00022730"/>
    </source>
</evidence>
<keyword evidence="4" id="KW-0689">Ribosomal protein</keyword>
<evidence type="ECO:0000256" key="4">
    <source>
        <dbReference type="ARBA" id="ARBA00022980"/>
    </source>
</evidence>
<dbReference type="Pfam" id="PF00861">
    <property type="entry name" value="Ribosomal_L18p"/>
    <property type="match status" value="1"/>
</dbReference>
<dbReference type="GO" id="GO:0008097">
    <property type="term" value="F:5S rRNA binding"/>
    <property type="evidence" value="ECO:0007669"/>
    <property type="project" value="TreeGrafter"/>
</dbReference>
<sequence length="162" mass="17528">MQTSKLQTFTGLTCRGLPASRTQSSAPQTSGRLEAFRVDAAAITNRERTQRRRLSIRHKVEGRPERPRLAVYRSNNHIYAQVIDDSEGNTLAAASTLTPEIRQKLNGGGGANQSAAELVGAKIAELCLAKSIDKVCFDRGGHLYHGRIKALADAARQGGLAF</sequence>
<dbReference type="GO" id="GO:0006412">
    <property type="term" value="P:translation"/>
    <property type="evidence" value="ECO:0007669"/>
    <property type="project" value="InterPro"/>
</dbReference>
<evidence type="ECO:0000313" key="9">
    <source>
        <dbReference type="Proteomes" id="UP001489004"/>
    </source>
</evidence>
<reference evidence="8 9" key="1">
    <citation type="journal article" date="2024" name="Nat. Commun.">
        <title>Phylogenomics reveals the evolutionary origins of lichenization in chlorophyte algae.</title>
        <authorList>
            <person name="Puginier C."/>
            <person name="Libourel C."/>
            <person name="Otte J."/>
            <person name="Skaloud P."/>
            <person name="Haon M."/>
            <person name="Grisel S."/>
            <person name="Petersen M."/>
            <person name="Berrin J.G."/>
            <person name="Delaux P.M."/>
            <person name="Dal Grande F."/>
            <person name="Keller J."/>
        </authorList>
    </citation>
    <scope>NUCLEOTIDE SEQUENCE [LARGE SCALE GENOMIC DNA]</scope>
    <source>
        <strain evidence="8 9">SAG 2043</strain>
    </source>
</reference>
<dbReference type="InterPro" id="IPR005484">
    <property type="entry name" value="Ribosomal_uL18_bac/plant/anim"/>
</dbReference>
<dbReference type="AlphaFoldDB" id="A0AAW1PN74"/>
<evidence type="ECO:0000256" key="6">
    <source>
        <dbReference type="ARBA" id="ARBA00035303"/>
    </source>
</evidence>
<proteinExistence type="inferred from homology"/>
<evidence type="ECO:0000313" key="8">
    <source>
        <dbReference type="EMBL" id="KAK9810302.1"/>
    </source>
</evidence>
<name>A0AAW1PN74_9CHLO</name>